<name>A0A8S9FLX2_BRACR</name>
<gene>
    <name evidence="2" type="ORF">F2Q70_00030965</name>
</gene>
<evidence type="ECO:0000256" key="1">
    <source>
        <dbReference type="SAM" id="MobiDB-lite"/>
    </source>
</evidence>
<reference evidence="2" key="1">
    <citation type="submission" date="2019-12" db="EMBL/GenBank/DDBJ databases">
        <title>Genome sequencing and annotation of Brassica cretica.</title>
        <authorList>
            <person name="Studholme D.J."/>
            <person name="Sarris P.F."/>
        </authorList>
    </citation>
    <scope>NUCLEOTIDE SEQUENCE</scope>
    <source>
        <strain evidence="2">PFS-102/07</strain>
        <tissue evidence="2">Leaf</tissue>
    </source>
</reference>
<feature type="region of interest" description="Disordered" evidence="1">
    <location>
        <begin position="175"/>
        <end position="211"/>
    </location>
</feature>
<accession>A0A8S9FLX2</accession>
<sequence length="211" mass="23589">MFILSQAQNQFQNMQNNPQTGPATASGQPDELKGMMQQILQGQQIQGKALNQRQHGTLPGKTDKNPKDCNAVELRSGMHLPDPISKKLTAEEKGKQKKGKQPPLEDVLDDEQDAEQPTVVEPVAPTTEVQPVPTLDKDPILVYQPPETPDDLYDEKYRKKGILVHKFRPLRPEIQAQEETDSLLTETYGKGTSSSRISEADRRAAIDREIQ</sequence>
<proteinExistence type="predicted"/>
<protein>
    <submittedName>
        <fullName evidence="2">Uncharacterized protein</fullName>
    </submittedName>
</protein>
<feature type="compositionally biased region" description="Basic and acidic residues" evidence="1">
    <location>
        <begin position="198"/>
        <end position="211"/>
    </location>
</feature>
<evidence type="ECO:0000313" key="2">
    <source>
        <dbReference type="EMBL" id="KAF2534650.1"/>
    </source>
</evidence>
<feature type="compositionally biased region" description="Low complexity" evidence="1">
    <location>
        <begin position="34"/>
        <end position="48"/>
    </location>
</feature>
<feature type="compositionally biased region" description="Polar residues" evidence="1">
    <location>
        <begin position="182"/>
        <end position="197"/>
    </location>
</feature>
<comment type="caution">
    <text evidence="2">The sequence shown here is derived from an EMBL/GenBank/DDBJ whole genome shotgun (WGS) entry which is preliminary data.</text>
</comment>
<organism evidence="2">
    <name type="scientific">Brassica cretica</name>
    <name type="common">Mustard</name>
    <dbReference type="NCBI Taxonomy" id="69181"/>
    <lineage>
        <taxon>Eukaryota</taxon>
        <taxon>Viridiplantae</taxon>
        <taxon>Streptophyta</taxon>
        <taxon>Embryophyta</taxon>
        <taxon>Tracheophyta</taxon>
        <taxon>Spermatophyta</taxon>
        <taxon>Magnoliopsida</taxon>
        <taxon>eudicotyledons</taxon>
        <taxon>Gunneridae</taxon>
        <taxon>Pentapetalae</taxon>
        <taxon>rosids</taxon>
        <taxon>malvids</taxon>
        <taxon>Brassicales</taxon>
        <taxon>Brassicaceae</taxon>
        <taxon>Brassiceae</taxon>
        <taxon>Brassica</taxon>
    </lineage>
</organism>
<feature type="compositionally biased region" description="Low complexity" evidence="1">
    <location>
        <begin position="115"/>
        <end position="134"/>
    </location>
</feature>
<dbReference type="EMBL" id="QGKY02002305">
    <property type="protein sequence ID" value="KAF2534650.1"/>
    <property type="molecule type" value="Genomic_DNA"/>
</dbReference>
<feature type="region of interest" description="Disordered" evidence="1">
    <location>
        <begin position="1"/>
        <end position="154"/>
    </location>
</feature>
<dbReference type="AlphaFoldDB" id="A0A8S9FLX2"/>
<feature type="compositionally biased region" description="Basic and acidic residues" evidence="1">
    <location>
        <begin position="84"/>
        <end position="94"/>
    </location>
</feature>
<feature type="compositionally biased region" description="Low complexity" evidence="1">
    <location>
        <begin position="1"/>
        <end position="19"/>
    </location>
</feature>